<comment type="catalytic activity">
    <reaction evidence="5 6">
        <text>Exonucleolytic cleavage in either 5'- to 3'- or 3'- to 5'-direction to yield nucleoside 5'-phosphates.</text>
        <dbReference type="EC" id="3.1.11.6"/>
    </reaction>
</comment>
<comment type="caution">
    <text evidence="10">The sequence shown here is derived from an EMBL/GenBank/DDBJ whole genome shotgun (WGS) entry which is preliminary data.</text>
</comment>
<sequence>MVCVGVVTSPTVPQRSLGSQRSRGTVVHVTDQPSPLQQARADAQRANPATARVPARLARETTADNPWPLALLSTKIDQYVAKMTPVWVEAQVVQLNRRAGMSFLTLRDLSAEISLRASMYRRDLVASEQAMGTELSDGMRVVVHGRPTFWTRSGSFQLQVDQIRLVGTGDLLARIEQLRRVLAAEGLFAPERKRPLPFLPRVVGLVCGRDAKARDDVITNARLRWPGLPFEVREVAVQGVHAVSQVGAAIAELDARPEVDVIVVARGGGSVEDLLSFSDEGLVRAAAMCRTPLVSAIGHETDRPLLDDVADYRASTPTDAARRIVPDLAEETVGLDQARSRIRTALARRVTEEQTRLDRVRERPVMTDPTVIVRDKEADLSQGRERLRRALLTTLDLAGADLRAETARLTALSPQGVLDRGYAILRKPGVGVVTSSEELKKGDLIEGVLAHGRMVAQVVGATKPSPTPSTAPAER</sequence>
<accession>A0A2I1KR21</accession>
<evidence type="ECO:0000256" key="2">
    <source>
        <dbReference type="ARBA" id="ARBA00022722"/>
    </source>
</evidence>
<dbReference type="CDD" id="cd04489">
    <property type="entry name" value="ExoVII_LU_OBF"/>
    <property type="match status" value="1"/>
</dbReference>
<evidence type="ECO:0000313" key="11">
    <source>
        <dbReference type="Proteomes" id="UP000234778"/>
    </source>
</evidence>
<dbReference type="AlphaFoldDB" id="A0A2I1KR21"/>
<dbReference type="PANTHER" id="PTHR30008:SF0">
    <property type="entry name" value="EXODEOXYRIBONUCLEASE 7 LARGE SUBUNIT"/>
    <property type="match status" value="1"/>
</dbReference>
<comment type="subunit">
    <text evidence="5">Heterooligomer composed of large and small subunits.</text>
</comment>
<feature type="domain" description="Exonuclease VII large subunit C-terminal" evidence="8">
    <location>
        <begin position="187"/>
        <end position="396"/>
    </location>
</feature>
<feature type="region of interest" description="Disordered" evidence="7">
    <location>
        <begin position="31"/>
        <end position="52"/>
    </location>
</feature>
<feature type="domain" description="OB-fold nucleic acid binding" evidence="9">
    <location>
        <begin position="72"/>
        <end position="164"/>
    </location>
</feature>
<dbReference type="PANTHER" id="PTHR30008">
    <property type="entry name" value="EXODEOXYRIBONUCLEASE 7 LARGE SUBUNIT"/>
    <property type="match status" value="1"/>
</dbReference>
<evidence type="ECO:0000259" key="9">
    <source>
        <dbReference type="Pfam" id="PF13742"/>
    </source>
</evidence>
<keyword evidence="1 5" id="KW-0963">Cytoplasm</keyword>
<evidence type="ECO:0000256" key="4">
    <source>
        <dbReference type="ARBA" id="ARBA00022839"/>
    </source>
</evidence>
<dbReference type="EC" id="3.1.11.6" evidence="5"/>
<dbReference type="NCBIfam" id="TIGR00237">
    <property type="entry name" value="xseA"/>
    <property type="match status" value="1"/>
</dbReference>
<evidence type="ECO:0000256" key="1">
    <source>
        <dbReference type="ARBA" id="ARBA00022490"/>
    </source>
</evidence>
<dbReference type="Pfam" id="PF02601">
    <property type="entry name" value="Exonuc_VII_L"/>
    <property type="match status" value="1"/>
</dbReference>
<evidence type="ECO:0000256" key="7">
    <source>
        <dbReference type="SAM" id="MobiDB-lite"/>
    </source>
</evidence>
<comment type="function">
    <text evidence="5">Bidirectionally degrades single-stranded DNA into large acid-insoluble oligonucleotides, which are then degraded further into small acid-soluble oligonucleotides.</text>
</comment>
<evidence type="ECO:0000313" key="10">
    <source>
        <dbReference type="EMBL" id="PKY98066.1"/>
    </source>
</evidence>
<dbReference type="InterPro" id="IPR003753">
    <property type="entry name" value="Exonuc_VII_L"/>
</dbReference>
<keyword evidence="4 5" id="KW-0269">Exonuclease</keyword>
<dbReference type="GO" id="GO:0003676">
    <property type="term" value="F:nucleic acid binding"/>
    <property type="evidence" value="ECO:0007669"/>
    <property type="project" value="InterPro"/>
</dbReference>
<evidence type="ECO:0000259" key="8">
    <source>
        <dbReference type="Pfam" id="PF02601"/>
    </source>
</evidence>
<dbReference type="GO" id="GO:0005737">
    <property type="term" value="C:cytoplasm"/>
    <property type="evidence" value="ECO:0007669"/>
    <property type="project" value="UniProtKB-SubCell"/>
</dbReference>
<organism evidence="10 11">
    <name type="scientific">Actinomyces urogenitalis</name>
    <dbReference type="NCBI Taxonomy" id="103621"/>
    <lineage>
        <taxon>Bacteria</taxon>
        <taxon>Bacillati</taxon>
        <taxon>Actinomycetota</taxon>
        <taxon>Actinomycetes</taxon>
        <taxon>Actinomycetales</taxon>
        <taxon>Actinomycetaceae</taxon>
        <taxon>Actinomyces</taxon>
    </lineage>
</organism>
<protein>
    <recommendedName>
        <fullName evidence="5">Exodeoxyribonuclease 7 large subunit</fullName>
        <ecNumber evidence="5">3.1.11.6</ecNumber>
    </recommendedName>
    <alternativeName>
        <fullName evidence="5">Exodeoxyribonuclease VII large subunit</fullName>
        <shortName evidence="5">Exonuclease VII large subunit</shortName>
    </alternativeName>
</protein>
<dbReference type="InterPro" id="IPR025824">
    <property type="entry name" value="OB-fold_nuc-bd_dom"/>
</dbReference>
<dbReference type="GO" id="GO:0009318">
    <property type="term" value="C:exodeoxyribonuclease VII complex"/>
    <property type="evidence" value="ECO:0007669"/>
    <property type="project" value="UniProtKB-UniRule"/>
</dbReference>
<comment type="similarity">
    <text evidence="5 6">Belongs to the XseA family.</text>
</comment>
<proteinExistence type="inferred from homology"/>
<gene>
    <name evidence="5" type="primary">xseA</name>
    <name evidence="10" type="ORF">CYJ26_09715</name>
</gene>
<name>A0A2I1KR21_9ACTO</name>
<dbReference type="InterPro" id="IPR020579">
    <property type="entry name" value="Exonuc_VII_lsu_C"/>
</dbReference>
<dbReference type="Proteomes" id="UP000234778">
    <property type="component" value="Unassembled WGS sequence"/>
</dbReference>
<keyword evidence="2 5" id="KW-0540">Nuclease</keyword>
<dbReference type="HAMAP" id="MF_00378">
    <property type="entry name" value="Exonuc_7_L"/>
    <property type="match status" value="1"/>
</dbReference>
<evidence type="ECO:0000256" key="5">
    <source>
        <dbReference type="HAMAP-Rule" id="MF_00378"/>
    </source>
</evidence>
<dbReference type="Pfam" id="PF13742">
    <property type="entry name" value="tRNA_anti_2"/>
    <property type="match status" value="1"/>
</dbReference>
<evidence type="ECO:0000256" key="6">
    <source>
        <dbReference type="RuleBase" id="RU004355"/>
    </source>
</evidence>
<comment type="subcellular location">
    <subcellularLocation>
        <location evidence="5 6">Cytoplasm</location>
    </subcellularLocation>
</comment>
<reference evidence="10 11" key="1">
    <citation type="submission" date="2017-12" db="EMBL/GenBank/DDBJ databases">
        <title>Phylogenetic diversity of female urinary microbiome.</title>
        <authorList>
            <person name="Thomas-White K."/>
            <person name="Wolfe A.J."/>
        </authorList>
    </citation>
    <scope>NUCLEOTIDE SEQUENCE [LARGE SCALE GENOMIC DNA]</scope>
    <source>
        <strain evidence="10 11">UMB0319</strain>
    </source>
</reference>
<dbReference type="GO" id="GO:0006308">
    <property type="term" value="P:DNA catabolic process"/>
    <property type="evidence" value="ECO:0007669"/>
    <property type="project" value="UniProtKB-UniRule"/>
</dbReference>
<dbReference type="EMBL" id="PKHA01000012">
    <property type="protein sequence ID" value="PKY98066.1"/>
    <property type="molecule type" value="Genomic_DNA"/>
</dbReference>
<evidence type="ECO:0000256" key="3">
    <source>
        <dbReference type="ARBA" id="ARBA00022801"/>
    </source>
</evidence>
<keyword evidence="3 5" id="KW-0378">Hydrolase</keyword>
<dbReference type="GO" id="GO:0008855">
    <property type="term" value="F:exodeoxyribonuclease VII activity"/>
    <property type="evidence" value="ECO:0007669"/>
    <property type="project" value="UniProtKB-UniRule"/>
</dbReference>